<dbReference type="EC" id="6.2.1.3" evidence="4"/>
<feature type="domain" description="AMP-binding enzyme C-terminal" evidence="3">
    <location>
        <begin position="28"/>
        <end position="103"/>
    </location>
</feature>
<evidence type="ECO:0000313" key="4">
    <source>
        <dbReference type="EMBL" id="MPN48251.1"/>
    </source>
</evidence>
<dbReference type="SUPFAM" id="SSF56801">
    <property type="entry name" value="Acetyl-CoA synthetase-like"/>
    <property type="match status" value="1"/>
</dbReference>
<reference evidence="4" key="1">
    <citation type="submission" date="2019-08" db="EMBL/GenBank/DDBJ databases">
        <authorList>
            <person name="Kucharzyk K."/>
            <person name="Murdoch R.W."/>
            <person name="Higgins S."/>
            <person name="Loffler F."/>
        </authorList>
    </citation>
    <scope>NUCLEOTIDE SEQUENCE</scope>
</reference>
<dbReference type="EMBL" id="VSSQ01110380">
    <property type="protein sequence ID" value="MPN48251.1"/>
    <property type="molecule type" value="Genomic_DNA"/>
</dbReference>
<evidence type="ECO:0000256" key="1">
    <source>
        <dbReference type="ARBA" id="ARBA00006432"/>
    </source>
</evidence>
<dbReference type="Gene3D" id="3.30.300.30">
    <property type="match status" value="1"/>
</dbReference>
<proteinExistence type="inferred from homology"/>
<name>A0A645IA88_9ZZZZ</name>
<dbReference type="InterPro" id="IPR025110">
    <property type="entry name" value="AMP-bd_C"/>
</dbReference>
<accession>A0A645IA88</accession>
<gene>
    <name evidence="4" type="primary">lcfB_45</name>
    <name evidence="4" type="ORF">SDC9_195856</name>
</gene>
<comment type="similarity">
    <text evidence="1">Belongs to the ATP-dependent AMP-binding enzyme family.</text>
</comment>
<keyword evidence="2 4" id="KW-0436">Ligase</keyword>
<dbReference type="Pfam" id="PF13193">
    <property type="entry name" value="AMP-binding_C"/>
    <property type="match status" value="1"/>
</dbReference>
<evidence type="ECO:0000256" key="2">
    <source>
        <dbReference type="ARBA" id="ARBA00022598"/>
    </source>
</evidence>
<dbReference type="PANTHER" id="PTHR43201">
    <property type="entry name" value="ACYL-COA SYNTHETASE"/>
    <property type="match status" value="1"/>
</dbReference>
<evidence type="ECO:0000259" key="3">
    <source>
        <dbReference type="Pfam" id="PF13193"/>
    </source>
</evidence>
<dbReference type="InterPro" id="IPR045851">
    <property type="entry name" value="AMP-bd_C_sf"/>
</dbReference>
<dbReference type="FunFam" id="3.30.300.30:FF:000008">
    <property type="entry name" value="2,3-dihydroxybenzoate-AMP ligase"/>
    <property type="match status" value="1"/>
</dbReference>
<organism evidence="4">
    <name type="scientific">bioreactor metagenome</name>
    <dbReference type="NCBI Taxonomy" id="1076179"/>
    <lineage>
        <taxon>unclassified sequences</taxon>
        <taxon>metagenomes</taxon>
        <taxon>ecological metagenomes</taxon>
    </lineage>
</organism>
<sequence length="123" mass="14070">MDEEGYVYIVDRKKDMIISGGYNIYPREVEKVLYKHPSIQEVACAGIPDSYWGEKIKAYVVLKEGRGVSIEEILNFLKGEIAAFKIPKEIEIRENLPRTAVGKVLRRFLVEEEKAKLQVLNGV</sequence>
<dbReference type="AlphaFoldDB" id="A0A645IA88"/>
<dbReference type="GO" id="GO:0004467">
    <property type="term" value="F:long-chain fatty acid-CoA ligase activity"/>
    <property type="evidence" value="ECO:0007669"/>
    <property type="project" value="UniProtKB-EC"/>
</dbReference>
<comment type="caution">
    <text evidence="4">The sequence shown here is derived from an EMBL/GenBank/DDBJ whole genome shotgun (WGS) entry which is preliminary data.</text>
</comment>
<dbReference type="GO" id="GO:0031956">
    <property type="term" value="F:medium-chain fatty acid-CoA ligase activity"/>
    <property type="evidence" value="ECO:0007669"/>
    <property type="project" value="TreeGrafter"/>
</dbReference>
<dbReference type="PANTHER" id="PTHR43201:SF5">
    <property type="entry name" value="MEDIUM-CHAIN ACYL-COA LIGASE ACSF2, MITOCHONDRIAL"/>
    <property type="match status" value="1"/>
</dbReference>
<protein>
    <submittedName>
        <fullName evidence="4">Long-chain-fatty-acid--CoA ligase</fullName>
        <ecNumber evidence="4">6.2.1.3</ecNumber>
    </submittedName>
</protein>